<evidence type="ECO:0000313" key="1">
    <source>
        <dbReference type="EMBL" id="SDT89560.1"/>
    </source>
</evidence>
<dbReference type="EMBL" id="FNLM01000027">
    <property type="protein sequence ID" value="SDT89560.1"/>
    <property type="molecule type" value="Genomic_DNA"/>
</dbReference>
<organism evidence="1 2">
    <name type="scientific">Gordonia westfalica</name>
    <dbReference type="NCBI Taxonomy" id="158898"/>
    <lineage>
        <taxon>Bacteria</taxon>
        <taxon>Bacillati</taxon>
        <taxon>Actinomycetota</taxon>
        <taxon>Actinomycetes</taxon>
        <taxon>Mycobacteriales</taxon>
        <taxon>Gordoniaceae</taxon>
        <taxon>Gordonia</taxon>
    </lineage>
</organism>
<dbReference type="RefSeq" id="WP_074848323.1">
    <property type="nucleotide sequence ID" value="NZ_FNLM01000027.1"/>
</dbReference>
<gene>
    <name evidence="1" type="ORF">SAMN04488548_12747</name>
</gene>
<dbReference type="AlphaFoldDB" id="A0A1H2E361"/>
<evidence type="ECO:0008006" key="3">
    <source>
        <dbReference type="Google" id="ProtNLM"/>
    </source>
</evidence>
<dbReference type="Proteomes" id="UP000183180">
    <property type="component" value="Unassembled WGS sequence"/>
</dbReference>
<name>A0A1H2E361_9ACTN</name>
<sequence>MNIPGPEPVEPCAIWRLLTNGHTYDQIATLLHISKAAILKAEQDQNRRLRDVDPKLIADPIIRTRGAQ</sequence>
<evidence type="ECO:0000313" key="2">
    <source>
        <dbReference type="Proteomes" id="UP000183180"/>
    </source>
</evidence>
<accession>A0A1H2E361</accession>
<dbReference type="OrthoDB" id="9910949at2"/>
<protein>
    <recommendedName>
        <fullName evidence="3">Regulatory protein, luxR family</fullName>
    </recommendedName>
</protein>
<proteinExistence type="predicted"/>
<reference evidence="1 2" key="1">
    <citation type="submission" date="2016-10" db="EMBL/GenBank/DDBJ databases">
        <authorList>
            <person name="de Groot N.N."/>
        </authorList>
    </citation>
    <scope>NUCLEOTIDE SEQUENCE [LARGE SCALE GENOMIC DNA]</scope>
    <source>
        <strain evidence="1 2">DSM 44215</strain>
    </source>
</reference>
<dbReference type="STRING" id="158898.SAMN04488548_12747"/>